<sequence length="50" mass="5948">MQARCYARGLDAFHAAYRVLDRAPRRRKDDDPSVAVAWVRRHDEYYAVPR</sequence>
<gene>
    <name evidence="1" type="ORF">I553_8545</name>
</gene>
<dbReference type="InterPro" id="IPR010296">
    <property type="entry name" value="DUF899_thioredox"/>
</dbReference>
<protein>
    <submittedName>
        <fullName evidence="1">Uncharacterized protein</fullName>
    </submittedName>
</protein>
<proteinExistence type="predicted"/>
<accession>X8CJE3</accession>
<reference evidence="1" key="1">
    <citation type="submission" date="2014-01" db="EMBL/GenBank/DDBJ databases">
        <authorList>
            <person name="Brown-Elliot B."/>
            <person name="Wallace R."/>
            <person name="Lenaerts A."/>
            <person name="Ordway D."/>
            <person name="DeGroote M.A."/>
            <person name="Parker T."/>
            <person name="Sizemore C."/>
            <person name="Tallon L.J."/>
            <person name="Sadzewicz L.K."/>
            <person name="Sengamalay N."/>
            <person name="Fraser C.M."/>
            <person name="Hine E."/>
            <person name="Shefchek K.A."/>
            <person name="Das S.P."/>
            <person name="Tettelin H."/>
        </authorList>
    </citation>
    <scope>NUCLEOTIDE SEQUENCE [LARGE SCALE GENOMIC DNA]</scope>
    <source>
        <strain evidence="1">4042</strain>
    </source>
</reference>
<dbReference type="EMBL" id="JAOB01000029">
    <property type="protein sequence ID" value="EUA56497.1"/>
    <property type="molecule type" value="Genomic_DNA"/>
</dbReference>
<dbReference type="Pfam" id="PF05988">
    <property type="entry name" value="DUF899"/>
    <property type="match status" value="1"/>
</dbReference>
<name>X8CJE3_MYCXE</name>
<dbReference type="PATRIC" id="fig|1299334.3.peg.2644"/>
<comment type="caution">
    <text evidence="1">The sequence shown here is derived from an EMBL/GenBank/DDBJ whole genome shotgun (WGS) entry which is preliminary data.</text>
</comment>
<evidence type="ECO:0000313" key="1">
    <source>
        <dbReference type="EMBL" id="EUA56497.1"/>
    </source>
</evidence>
<dbReference type="AlphaFoldDB" id="X8CJE3"/>
<organism evidence="1">
    <name type="scientific">Mycobacterium xenopi 4042</name>
    <dbReference type="NCBI Taxonomy" id="1299334"/>
    <lineage>
        <taxon>Bacteria</taxon>
        <taxon>Bacillati</taxon>
        <taxon>Actinomycetota</taxon>
        <taxon>Actinomycetes</taxon>
        <taxon>Mycobacteriales</taxon>
        <taxon>Mycobacteriaceae</taxon>
        <taxon>Mycobacterium</taxon>
    </lineage>
</organism>